<comment type="caution">
    <text evidence="2">The sequence shown here is derived from an EMBL/GenBank/DDBJ whole genome shotgun (WGS) entry which is preliminary data.</text>
</comment>
<dbReference type="Proteomes" id="UP000768180">
    <property type="component" value="Unassembled WGS sequence"/>
</dbReference>
<feature type="transmembrane region" description="Helical" evidence="1">
    <location>
        <begin position="177"/>
        <end position="198"/>
    </location>
</feature>
<keyword evidence="4" id="KW-1185">Reference proteome</keyword>
<evidence type="ECO:0000313" key="4">
    <source>
        <dbReference type="Proteomes" id="UP000768180"/>
    </source>
</evidence>
<evidence type="ECO:0000256" key="1">
    <source>
        <dbReference type="SAM" id="Phobius"/>
    </source>
</evidence>
<sequence>MKRSMVFHRGLLETKMEEIPEVTKKLAPFAKKQSRNIIMEKKIRKRYHSEEAVKKALKIESFRNLTKDKVMEFTSMIPYMEKEVALEIIKQFPVYVEFVESAIENYTQLCKTILETNKEEYEQAVHAHQYVLETFANQLEQENLTEEERREFSEKMMEEADKITELYLQQQKFHERVFKTIGGVVTLALGVTVTMLGLKAIGSDEDLPQLDDENQNVA</sequence>
<dbReference type="RefSeq" id="WP_172680796.1">
    <property type="nucleotide sequence ID" value="NZ_CAXSRP010000014.1"/>
</dbReference>
<reference evidence="2" key="3">
    <citation type="submission" date="2022-01" db="EMBL/GenBank/DDBJ databases">
        <title>Collection of gut derived symbiotic bacterial strains cultured from healthy donors.</title>
        <authorList>
            <person name="Lin H."/>
            <person name="Kohout C."/>
            <person name="Waligurski E."/>
            <person name="Pamer E.G."/>
        </authorList>
    </citation>
    <scope>NUCLEOTIDE SEQUENCE</scope>
    <source>
        <strain evidence="2">DFI.5.49</strain>
    </source>
</reference>
<accession>A0AAE3F4C0</accession>
<gene>
    <name evidence="3" type="ORF">G5B05_17085</name>
    <name evidence="2" type="ORF">L0N21_17200</name>
</gene>
<keyword evidence="1" id="KW-0472">Membrane</keyword>
<keyword evidence="1" id="KW-1133">Transmembrane helix</keyword>
<dbReference type="AlphaFoldDB" id="A0AAE3F4C0"/>
<protein>
    <submittedName>
        <fullName evidence="2">Uncharacterized protein</fullName>
    </submittedName>
</protein>
<keyword evidence="1" id="KW-0812">Transmembrane</keyword>
<name>A0AAE3F4C0_9FIRM</name>
<evidence type="ECO:0000313" key="2">
    <source>
        <dbReference type="EMBL" id="MCG4767222.1"/>
    </source>
</evidence>
<organism evidence="2 5">
    <name type="scientific">Fusicatenibacter saccharivorans</name>
    <dbReference type="NCBI Taxonomy" id="1150298"/>
    <lineage>
        <taxon>Bacteria</taxon>
        <taxon>Bacillati</taxon>
        <taxon>Bacillota</taxon>
        <taxon>Clostridia</taxon>
        <taxon>Lachnospirales</taxon>
        <taxon>Lachnospiraceae</taxon>
        <taxon>Fusicatenibacter</taxon>
    </lineage>
</organism>
<dbReference type="EMBL" id="JAKNFS010000036">
    <property type="protein sequence ID" value="MCG4767222.1"/>
    <property type="molecule type" value="Genomic_DNA"/>
</dbReference>
<evidence type="ECO:0000313" key="5">
    <source>
        <dbReference type="Proteomes" id="UP001199915"/>
    </source>
</evidence>
<dbReference type="EMBL" id="JAAITQ010000070">
    <property type="protein sequence ID" value="NSE18049.1"/>
    <property type="molecule type" value="Genomic_DNA"/>
</dbReference>
<reference evidence="3 4" key="1">
    <citation type="journal article" date="2020" name="Cell Host Microbe">
        <title>Functional and Genomic Variation between Human-Derived Isolates of Lachnospiraceae Reveals Inter- and Intra-Species Diversity.</title>
        <authorList>
            <person name="Sorbara M.T."/>
            <person name="Littmann E.R."/>
            <person name="Fontana E."/>
            <person name="Moody T.U."/>
            <person name="Kohout C.E."/>
            <person name="Gjonbalaj M."/>
            <person name="Eaton V."/>
            <person name="Seok R."/>
            <person name="Leiner I.M."/>
            <person name="Pamer E.G."/>
        </authorList>
    </citation>
    <scope>NUCLEOTIDE SEQUENCE [LARGE SCALE GENOMIC DNA]</scope>
    <source>
        <strain evidence="3 4">MSK.14.54</strain>
    </source>
</reference>
<dbReference type="Proteomes" id="UP001199915">
    <property type="component" value="Unassembled WGS sequence"/>
</dbReference>
<evidence type="ECO:0000313" key="3">
    <source>
        <dbReference type="EMBL" id="NSE18049.1"/>
    </source>
</evidence>
<reference evidence="3" key="2">
    <citation type="submission" date="2020-02" db="EMBL/GenBank/DDBJ databases">
        <authorList>
            <person name="Littmann E."/>
            <person name="Sorbara M."/>
        </authorList>
    </citation>
    <scope>NUCLEOTIDE SEQUENCE</scope>
    <source>
        <strain evidence="3">MSK.14.54</strain>
    </source>
</reference>
<proteinExistence type="predicted"/>